<keyword evidence="1" id="KW-1133">Transmembrane helix</keyword>
<sequence>MDEEREWEREKERERDRGKLSIKDDRIRQLFKCLYVTHLPNCIKSTSIFISFFIVYITQLFLNLSNKLFLGESSHTYTYITYVRVYEDTHSLAVDCISDICDICKDNYR</sequence>
<keyword evidence="3" id="KW-1185">Reference proteome</keyword>
<feature type="transmembrane region" description="Helical" evidence="1">
    <location>
        <begin position="46"/>
        <end position="64"/>
    </location>
</feature>
<dbReference type="Proteomes" id="UP000078540">
    <property type="component" value="Unassembled WGS sequence"/>
</dbReference>
<reference evidence="2 3" key="1">
    <citation type="submission" date="2015-09" db="EMBL/GenBank/DDBJ databases">
        <title>Atta colombica WGS genome.</title>
        <authorList>
            <person name="Nygaard S."/>
            <person name="Hu H."/>
            <person name="Boomsma J."/>
            <person name="Zhang G."/>
        </authorList>
    </citation>
    <scope>NUCLEOTIDE SEQUENCE [LARGE SCALE GENOMIC DNA]</scope>
    <source>
        <strain evidence="2">Treedump-2</strain>
        <tissue evidence="2">Whole body</tissue>
    </source>
</reference>
<accession>A0A151I4E7</accession>
<keyword evidence="1" id="KW-0472">Membrane</keyword>
<proteinExistence type="predicted"/>
<evidence type="ECO:0000313" key="3">
    <source>
        <dbReference type="Proteomes" id="UP000078540"/>
    </source>
</evidence>
<evidence type="ECO:0000256" key="1">
    <source>
        <dbReference type="SAM" id="Phobius"/>
    </source>
</evidence>
<dbReference type="AlphaFoldDB" id="A0A151I4E7"/>
<name>A0A151I4E7_9HYME</name>
<dbReference type="EMBL" id="KQ976462">
    <property type="protein sequence ID" value="KYM84634.1"/>
    <property type="molecule type" value="Genomic_DNA"/>
</dbReference>
<protein>
    <submittedName>
        <fullName evidence="2">Uncharacterized protein</fullName>
    </submittedName>
</protein>
<organism evidence="2 3">
    <name type="scientific">Atta colombica</name>
    <dbReference type="NCBI Taxonomy" id="520822"/>
    <lineage>
        <taxon>Eukaryota</taxon>
        <taxon>Metazoa</taxon>
        <taxon>Ecdysozoa</taxon>
        <taxon>Arthropoda</taxon>
        <taxon>Hexapoda</taxon>
        <taxon>Insecta</taxon>
        <taxon>Pterygota</taxon>
        <taxon>Neoptera</taxon>
        <taxon>Endopterygota</taxon>
        <taxon>Hymenoptera</taxon>
        <taxon>Apocrita</taxon>
        <taxon>Aculeata</taxon>
        <taxon>Formicoidea</taxon>
        <taxon>Formicidae</taxon>
        <taxon>Myrmicinae</taxon>
        <taxon>Atta</taxon>
    </lineage>
</organism>
<keyword evidence="1" id="KW-0812">Transmembrane</keyword>
<evidence type="ECO:0000313" key="2">
    <source>
        <dbReference type="EMBL" id="KYM84634.1"/>
    </source>
</evidence>
<gene>
    <name evidence="2" type="ORF">ALC53_05130</name>
</gene>